<feature type="domain" description="GATA-type" evidence="8">
    <location>
        <begin position="410"/>
        <end position="443"/>
    </location>
</feature>
<dbReference type="Gene3D" id="3.30.50.10">
    <property type="entry name" value="Erythroid Transcription Factor GATA-1, subunit A"/>
    <property type="match status" value="1"/>
</dbReference>
<evidence type="ECO:0000256" key="1">
    <source>
        <dbReference type="ARBA" id="ARBA00022723"/>
    </source>
</evidence>
<dbReference type="InterPro" id="IPR000014">
    <property type="entry name" value="PAS"/>
</dbReference>
<dbReference type="RefSeq" id="XP_064767456.1">
    <property type="nucleotide sequence ID" value="XM_064913016.1"/>
</dbReference>
<dbReference type="GeneID" id="90038528"/>
<name>A0ABR1F5Q0_9ASCO</name>
<dbReference type="EMBL" id="JBBJBU010000008">
    <property type="protein sequence ID" value="KAK7204423.1"/>
    <property type="molecule type" value="Genomic_DNA"/>
</dbReference>
<dbReference type="Proteomes" id="UP001498771">
    <property type="component" value="Unassembled WGS sequence"/>
</dbReference>
<dbReference type="SUPFAM" id="SSF55785">
    <property type="entry name" value="PYP-like sensor domain (PAS domain)"/>
    <property type="match status" value="1"/>
</dbReference>
<dbReference type="SMART" id="SM00091">
    <property type="entry name" value="PAS"/>
    <property type="match status" value="1"/>
</dbReference>
<organism evidence="9 10">
    <name type="scientific">Myxozyma melibiosi</name>
    <dbReference type="NCBI Taxonomy" id="54550"/>
    <lineage>
        <taxon>Eukaryota</taxon>
        <taxon>Fungi</taxon>
        <taxon>Dikarya</taxon>
        <taxon>Ascomycota</taxon>
        <taxon>Saccharomycotina</taxon>
        <taxon>Lipomycetes</taxon>
        <taxon>Lipomycetales</taxon>
        <taxon>Lipomycetaceae</taxon>
        <taxon>Myxozyma</taxon>
    </lineage>
</organism>
<dbReference type="PROSITE" id="PS50114">
    <property type="entry name" value="GATA_ZN_FINGER_2"/>
    <property type="match status" value="1"/>
</dbReference>
<evidence type="ECO:0000259" key="7">
    <source>
        <dbReference type="PROSITE" id="PS50112"/>
    </source>
</evidence>
<dbReference type="InterPro" id="IPR013656">
    <property type="entry name" value="PAS_4"/>
</dbReference>
<gene>
    <name evidence="9" type="ORF">BZA70DRAFT_280720</name>
</gene>
<dbReference type="InterPro" id="IPR000679">
    <property type="entry name" value="Znf_GATA"/>
</dbReference>
<protein>
    <recommendedName>
        <fullName evidence="11">GATA-type domain-containing protein</fullName>
    </recommendedName>
</protein>
<dbReference type="InterPro" id="IPR035965">
    <property type="entry name" value="PAS-like_dom_sf"/>
</dbReference>
<dbReference type="CDD" id="cd00202">
    <property type="entry name" value="ZnF_GATA"/>
    <property type="match status" value="1"/>
</dbReference>
<dbReference type="Gene3D" id="3.30.450.20">
    <property type="entry name" value="PAS domain"/>
    <property type="match status" value="1"/>
</dbReference>
<dbReference type="PANTHER" id="PTHR47172:SF24">
    <property type="entry name" value="GATA ZINC FINGER DOMAIN-CONTAINING PROTEIN 14-RELATED"/>
    <property type="match status" value="1"/>
</dbReference>
<proteinExistence type="predicted"/>
<evidence type="ECO:0000256" key="4">
    <source>
        <dbReference type="ARBA" id="ARBA00023015"/>
    </source>
</evidence>
<evidence type="ECO:0000256" key="2">
    <source>
        <dbReference type="ARBA" id="ARBA00022771"/>
    </source>
</evidence>
<keyword evidence="3" id="KW-0862">Zinc</keyword>
<dbReference type="PANTHER" id="PTHR47172">
    <property type="entry name" value="OS01G0976800 PROTEIN"/>
    <property type="match status" value="1"/>
</dbReference>
<dbReference type="InterPro" id="IPR013088">
    <property type="entry name" value="Znf_NHR/GATA"/>
</dbReference>
<evidence type="ECO:0000256" key="5">
    <source>
        <dbReference type="ARBA" id="ARBA00023163"/>
    </source>
</evidence>
<keyword evidence="1" id="KW-0479">Metal-binding</keyword>
<keyword evidence="4" id="KW-0805">Transcription regulation</keyword>
<keyword evidence="2 6" id="KW-0863">Zinc-finger</keyword>
<dbReference type="Pfam" id="PF08448">
    <property type="entry name" value="PAS_4"/>
    <property type="match status" value="1"/>
</dbReference>
<evidence type="ECO:0000256" key="6">
    <source>
        <dbReference type="PROSITE-ProRule" id="PRU00094"/>
    </source>
</evidence>
<evidence type="ECO:0000313" key="9">
    <source>
        <dbReference type="EMBL" id="KAK7204423.1"/>
    </source>
</evidence>
<reference evidence="9 10" key="1">
    <citation type="submission" date="2024-03" db="EMBL/GenBank/DDBJ databases">
        <title>Genome-scale model development and genomic sequencing of the oleaginous clade Lipomyces.</title>
        <authorList>
            <consortium name="Lawrence Berkeley National Laboratory"/>
            <person name="Czajka J.J."/>
            <person name="Han Y."/>
            <person name="Kim J."/>
            <person name="Mondo S.J."/>
            <person name="Hofstad B.A."/>
            <person name="Robles A."/>
            <person name="Haridas S."/>
            <person name="Riley R."/>
            <person name="LaButti K."/>
            <person name="Pangilinan J."/>
            <person name="Andreopoulos W."/>
            <person name="Lipzen A."/>
            <person name="Yan J."/>
            <person name="Wang M."/>
            <person name="Ng V."/>
            <person name="Grigoriev I.V."/>
            <person name="Spatafora J.W."/>
            <person name="Magnuson J.K."/>
            <person name="Baker S.E."/>
            <person name="Pomraning K.R."/>
        </authorList>
    </citation>
    <scope>NUCLEOTIDE SEQUENCE [LARGE SCALE GENOMIC DNA]</scope>
    <source>
        <strain evidence="9 10">Phaff 52-87</strain>
    </source>
</reference>
<evidence type="ECO:0008006" key="11">
    <source>
        <dbReference type="Google" id="ProtNLM"/>
    </source>
</evidence>
<dbReference type="CDD" id="cd00130">
    <property type="entry name" value="PAS"/>
    <property type="match status" value="1"/>
</dbReference>
<sequence length="460" mass="49628">MDLFDLDAREYDIGPEYFAASLSALPLDDHRPRSFDSYPSSMSWNAYSPLQDPLDPLATPILLDQFNAFPSPATPVYVSQQSLPTPALSTTAPSLLHVVSPQGHVIFASQTVTEVLGYSPAEFVGKHLSEYVAADDYKQLARELNRAVSSSTMSTNEDLFTRASREKISDSARVLLTCRLICKDGHQLLVQISGHASFSNSASSSSSSSAAYGSYHSASYSPGADSNDDSSVDSNSSDDYRQFGRLNSLVVNTPASSLLGEFKGFVLTARPYSSVLSSSSNNNSNSNSNSSSNTTAASLALDSFLDHKIENLRVKQVLDSVRANKTSIQVPSMIPEELPSSDFSMLTNFAAAAAPTATHSRRHSAGDVLGSSQIRLGPSIAGDYLGSGLPRSKSISTTDHRIAKKQRLMDDKDYKCKQCGTFDSPEWRKGPEGPKTLCNACGLRWSKSMKRSKLSGMPPK</sequence>
<feature type="domain" description="PAS" evidence="7">
    <location>
        <begin position="80"/>
        <end position="151"/>
    </location>
</feature>
<dbReference type="Pfam" id="PF00320">
    <property type="entry name" value="GATA"/>
    <property type="match status" value="1"/>
</dbReference>
<dbReference type="PROSITE" id="PS00344">
    <property type="entry name" value="GATA_ZN_FINGER_1"/>
    <property type="match status" value="1"/>
</dbReference>
<evidence type="ECO:0000313" key="10">
    <source>
        <dbReference type="Proteomes" id="UP001498771"/>
    </source>
</evidence>
<evidence type="ECO:0000256" key="3">
    <source>
        <dbReference type="ARBA" id="ARBA00022833"/>
    </source>
</evidence>
<comment type="caution">
    <text evidence="9">The sequence shown here is derived from an EMBL/GenBank/DDBJ whole genome shotgun (WGS) entry which is preliminary data.</text>
</comment>
<dbReference type="PROSITE" id="PS50112">
    <property type="entry name" value="PAS"/>
    <property type="match status" value="1"/>
</dbReference>
<dbReference type="SMART" id="SM00401">
    <property type="entry name" value="ZnF_GATA"/>
    <property type="match status" value="1"/>
</dbReference>
<keyword evidence="10" id="KW-1185">Reference proteome</keyword>
<evidence type="ECO:0000259" key="8">
    <source>
        <dbReference type="PROSITE" id="PS50114"/>
    </source>
</evidence>
<keyword evidence="5" id="KW-0804">Transcription</keyword>
<accession>A0ABR1F5Q0</accession>
<dbReference type="SUPFAM" id="SSF57716">
    <property type="entry name" value="Glucocorticoid receptor-like (DNA-binding domain)"/>
    <property type="match status" value="1"/>
</dbReference>
<dbReference type="NCBIfam" id="TIGR00229">
    <property type="entry name" value="sensory_box"/>
    <property type="match status" value="1"/>
</dbReference>